<accession>A0ABW3L4T5</accession>
<dbReference type="EC" id="2.3.-.-" evidence="2"/>
<dbReference type="PROSITE" id="PS51186">
    <property type="entry name" value="GNAT"/>
    <property type="match status" value="1"/>
</dbReference>
<feature type="domain" description="N-acetyltransferase" evidence="1">
    <location>
        <begin position="3"/>
        <end position="174"/>
    </location>
</feature>
<evidence type="ECO:0000313" key="3">
    <source>
        <dbReference type="Proteomes" id="UP001596990"/>
    </source>
</evidence>
<sequence>MKLTFNKLTAPHPEAVEAINRWENDPALIPMTRPHKDEEALNSRAEVTAEEIVERLSNHDIYLIYLDDKLVGEMNYMIDPGHLYKKEPGTAWIGITIGESDGRGKGIGYKAITFLEKEICEQGLKRIELGVFAFNEQAYRLYERMGYEEIGRIKEFTYWDGKMWEDIRMEKLLD</sequence>
<proteinExistence type="predicted"/>
<dbReference type="PANTHER" id="PTHR43415:SF3">
    <property type="entry name" value="GNAT-FAMILY ACETYLTRANSFERASE"/>
    <property type="match status" value="1"/>
</dbReference>
<dbReference type="Gene3D" id="3.40.630.30">
    <property type="match status" value="1"/>
</dbReference>
<evidence type="ECO:0000313" key="2">
    <source>
        <dbReference type="EMBL" id="MFD1021000.1"/>
    </source>
</evidence>
<organism evidence="2 3">
    <name type="scientific">Thalassobacillus hwangdonensis</name>
    <dbReference type="NCBI Taxonomy" id="546108"/>
    <lineage>
        <taxon>Bacteria</taxon>
        <taxon>Bacillati</taxon>
        <taxon>Bacillota</taxon>
        <taxon>Bacilli</taxon>
        <taxon>Bacillales</taxon>
        <taxon>Bacillaceae</taxon>
        <taxon>Thalassobacillus</taxon>
    </lineage>
</organism>
<dbReference type="EMBL" id="JBHTKL010000006">
    <property type="protein sequence ID" value="MFD1021000.1"/>
    <property type="molecule type" value="Genomic_DNA"/>
</dbReference>
<comment type="caution">
    <text evidence="2">The sequence shown here is derived from an EMBL/GenBank/DDBJ whole genome shotgun (WGS) entry which is preliminary data.</text>
</comment>
<name>A0ABW3L4T5_9BACI</name>
<dbReference type="Proteomes" id="UP001596990">
    <property type="component" value="Unassembled WGS sequence"/>
</dbReference>
<dbReference type="PANTHER" id="PTHR43415">
    <property type="entry name" value="SPERMIDINE N(1)-ACETYLTRANSFERASE"/>
    <property type="match status" value="1"/>
</dbReference>
<dbReference type="CDD" id="cd04301">
    <property type="entry name" value="NAT_SF"/>
    <property type="match status" value="1"/>
</dbReference>
<gene>
    <name evidence="2" type="ORF">ACFQ2J_17555</name>
</gene>
<protein>
    <submittedName>
        <fullName evidence="2">GNAT family N-acetyltransferase</fullName>
        <ecNumber evidence="2">2.3.-.-</ecNumber>
    </submittedName>
</protein>
<dbReference type="InterPro" id="IPR016181">
    <property type="entry name" value="Acyl_CoA_acyltransferase"/>
</dbReference>
<dbReference type="Pfam" id="PF00583">
    <property type="entry name" value="Acetyltransf_1"/>
    <property type="match status" value="1"/>
</dbReference>
<dbReference type="RefSeq" id="WP_386063663.1">
    <property type="nucleotide sequence ID" value="NZ_JBHTKL010000006.1"/>
</dbReference>
<keyword evidence="2" id="KW-0808">Transferase</keyword>
<keyword evidence="3" id="KW-1185">Reference proteome</keyword>
<keyword evidence="2" id="KW-0012">Acyltransferase</keyword>
<dbReference type="SUPFAM" id="SSF55729">
    <property type="entry name" value="Acyl-CoA N-acyltransferases (Nat)"/>
    <property type="match status" value="1"/>
</dbReference>
<evidence type="ECO:0000259" key="1">
    <source>
        <dbReference type="PROSITE" id="PS51186"/>
    </source>
</evidence>
<reference evidence="3" key="1">
    <citation type="journal article" date="2019" name="Int. J. Syst. Evol. Microbiol.">
        <title>The Global Catalogue of Microorganisms (GCM) 10K type strain sequencing project: providing services to taxonomists for standard genome sequencing and annotation.</title>
        <authorList>
            <consortium name="The Broad Institute Genomics Platform"/>
            <consortium name="The Broad Institute Genome Sequencing Center for Infectious Disease"/>
            <person name="Wu L."/>
            <person name="Ma J."/>
        </authorList>
    </citation>
    <scope>NUCLEOTIDE SEQUENCE [LARGE SCALE GENOMIC DNA]</scope>
    <source>
        <strain evidence="3">CCUG 56607</strain>
    </source>
</reference>
<dbReference type="GO" id="GO:0016746">
    <property type="term" value="F:acyltransferase activity"/>
    <property type="evidence" value="ECO:0007669"/>
    <property type="project" value="UniProtKB-KW"/>
</dbReference>
<dbReference type="InterPro" id="IPR000182">
    <property type="entry name" value="GNAT_dom"/>
</dbReference>